<protein>
    <submittedName>
        <fullName evidence="5">Virulence plasmid B protein</fullName>
    </submittedName>
</protein>
<reference evidence="5" key="1">
    <citation type="submission" date="2019-02" db="EMBL/GenBank/DDBJ databases">
        <authorList>
            <person name="Gruber-Vodicka R. H."/>
            <person name="Seah K. B. B."/>
        </authorList>
    </citation>
    <scope>NUCLEOTIDE SEQUENCE</scope>
    <source>
        <strain evidence="5">BECK_BZ123</strain>
    </source>
</reference>
<evidence type="ECO:0000256" key="3">
    <source>
        <dbReference type="ARBA" id="ARBA00023026"/>
    </source>
</evidence>
<dbReference type="Pfam" id="PF03534">
    <property type="entry name" value="SpvB"/>
    <property type="match status" value="1"/>
</dbReference>
<evidence type="ECO:0000256" key="4">
    <source>
        <dbReference type="SAM" id="SignalP"/>
    </source>
</evidence>
<evidence type="ECO:0000256" key="2">
    <source>
        <dbReference type="ARBA" id="ARBA00022525"/>
    </source>
</evidence>
<dbReference type="InterPro" id="IPR003284">
    <property type="entry name" value="Sal_SpvB"/>
</dbReference>
<accession>A0A450ZE50</accession>
<dbReference type="EMBL" id="CAADFS010000152">
    <property type="protein sequence ID" value="VFK52037.1"/>
    <property type="molecule type" value="Genomic_DNA"/>
</dbReference>
<comment type="subcellular location">
    <subcellularLocation>
        <location evidence="1">Secreted</location>
    </subcellularLocation>
</comment>
<evidence type="ECO:0000313" key="5">
    <source>
        <dbReference type="EMBL" id="VFK52037.1"/>
    </source>
</evidence>
<feature type="signal peptide" evidence="4">
    <location>
        <begin position="1"/>
        <end position="25"/>
    </location>
</feature>
<dbReference type="GO" id="GO:0005576">
    <property type="term" value="C:extracellular region"/>
    <property type="evidence" value="ECO:0007669"/>
    <property type="project" value="UniProtKB-SubCell"/>
</dbReference>
<keyword evidence="4" id="KW-0732">Signal</keyword>
<proteinExistence type="predicted"/>
<organism evidence="5">
    <name type="scientific">Candidatus Kentrum sp. TC</name>
    <dbReference type="NCBI Taxonomy" id="2126339"/>
    <lineage>
        <taxon>Bacteria</taxon>
        <taxon>Pseudomonadati</taxon>
        <taxon>Pseudomonadota</taxon>
        <taxon>Gammaproteobacteria</taxon>
        <taxon>Candidatus Kentrum</taxon>
    </lineage>
</organism>
<name>A0A450ZE50_9GAMM</name>
<dbReference type="AlphaFoldDB" id="A0A450ZE50"/>
<keyword evidence="2" id="KW-0964">Secreted</keyword>
<dbReference type="GO" id="GO:0005737">
    <property type="term" value="C:cytoplasm"/>
    <property type="evidence" value="ECO:0007669"/>
    <property type="project" value="InterPro"/>
</dbReference>
<feature type="chain" id="PRO_5019427181" evidence="4">
    <location>
        <begin position="26"/>
        <end position="90"/>
    </location>
</feature>
<sequence>MSMRSIFRYVTALALFATIFPCAHAEKLVGAIPGQLSVQQGAAVYTIPIEVPPGAAGMQPDLAITYNSNGGNGLLEVGFSLSGLSVITLR</sequence>
<gene>
    <name evidence="5" type="ORF">BECKTC1821D_GA0114238_11523</name>
</gene>
<keyword evidence="3" id="KW-0843">Virulence</keyword>
<evidence type="ECO:0000256" key="1">
    <source>
        <dbReference type="ARBA" id="ARBA00004613"/>
    </source>
</evidence>